<gene>
    <name evidence="2" type="ORF">LTR97_005911</name>
</gene>
<proteinExistence type="predicted"/>
<evidence type="ECO:0000313" key="3">
    <source>
        <dbReference type="Proteomes" id="UP001310594"/>
    </source>
</evidence>
<evidence type="ECO:0000313" key="2">
    <source>
        <dbReference type="EMBL" id="KAK5699780.1"/>
    </source>
</evidence>
<feature type="region of interest" description="Disordered" evidence="1">
    <location>
        <begin position="166"/>
        <end position="198"/>
    </location>
</feature>
<accession>A0AAN7W458</accession>
<organism evidence="2 3">
    <name type="scientific">Elasticomyces elasticus</name>
    <dbReference type="NCBI Taxonomy" id="574655"/>
    <lineage>
        <taxon>Eukaryota</taxon>
        <taxon>Fungi</taxon>
        <taxon>Dikarya</taxon>
        <taxon>Ascomycota</taxon>
        <taxon>Pezizomycotina</taxon>
        <taxon>Dothideomycetes</taxon>
        <taxon>Dothideomycetidae</taxon>
        <taxon>Mycosphaerellales</taxon>
        <taxon>Teratosphaeriaceae</taxon>
        <taxon>Elasticomyces</taxon>
    </lineage>
</organism>
<dbReference type="Proteomes" id="UP001310594">
    <property type="component" value="Unassembled WGS sequence"/>
</dbReference>
<dbReference type="AlphaFoldDB" id="A0AAN7W458"/>
<dbReference type="EMBL" id="JAVRQU010000008">
    <property type="protein sequence ID" value="KAK5699780.1"/>
    <property type="molecule type" value="Genomic_DNA"/>
</dbReference>
<evidence type="ECO:0000256" key="1">
    <source>
        <dbReference type="SAM" id="MobiDB-lite"/>
    </source>
</evidence>
<feature type="region of interest" description="Disordered" evidence="1">
    <location>
        <begin position="349"/>
        <end position="387"/>
    </location>
</feature>
<name>A0AAN7W458_9PEZI</name>
<comment type="caution">
    <text evidence="2">The sequence shown here is derived from an EMBL/GenBank/DDBJ whole genome shotgun (WGS) entry which is preliminary data.</text>
</comment>
<protein>
    <submittedName>
        <fullName evidence="2">Uncharacterized protein</fullName>
    </submittedName>
</protein>
<reference evidence="2" key="1">
    <citation type="submission" date="2023-08" db="EMBL/GenBank/DDBJ databases">
        <title>Black Yeasts Isolated from many extreme environments.</title>
        <authorList>
            <person name="Coleine C."/>
            <person name="Stajich J.E."/>
            <person name="Selbmann L."/>
        </authorList>
    </citation>
    <scope>NUCLEOTIDE SEQUENCE</scope>
    <source>
        <strain evidence="2">CCFEE 5810</strain>
    </source>
</reference>
<sequence length="387" mass="43091">MAYVNDTDEQLHNKIMEGLRAESASLDRRWQSVLSRYNDGMAPLRDEKMAVEWRMAKQMEFFEGHTRSSPVQSIEANTSANGRTVSHIAMRLRGDHREGNPNSRQSIVRYQGQPNTGLTHRKRKREEPAAVHNADVVDLTGGPESSDTESANLLLAFALDRRVSPAATERDGSVTSSAAALNISRPRKKQKTRSPQPQVLTVPTFDERVAEAFPMIVPAVGGEDYLALRCFFCAGTFSLWDKDKHTKHWYSGVAGFTRHIAMAHANQRGEHEYFEQTSVMEACTHKRLTKQEVAAMLADEPGAYKIEMVVGVHGRPPMRPRGTGRLPDRLHASLSPYVFQGVVCKTETASQSREVSKARQVEEASDEDGEVEQQVTSGTKGDESGER</sequence>